<dbReference type="InterPro" id="IPR057644">
    <property type="entry name" value="Beta-prop_WDR75_2nd"/>
</dbReference>
<evidence type="ECO:0000256" key="1">
    <source>
        <dbReference type="ARBA" id="ARBA00004604"/>
    </source>
</evidence>
<gene>
    <name evidence="10" type="ORF">WA026_005949</name>
</gene>
<dbReference type="GO" id="GO:2000234">
    <property type="term" value="P:positive regulation of rRNA processing"/>
    <property type="evidence" value="ECO:0007669"/>
    <property type="project" value="TreeGrafter"/>
</dbReference>
<evidence type="ECO:0000313" key="11">
    <source>
        <dbReference type="Proteomes" id="UP001431783"/>
    </source>
</evidence>
<sequence>MTEEKVELICRGGGDFSLLKSQFSTCEESVYVARKGNILQYSVKTGLLLFKYPDQENSIVGFGITNINSSEVLISCCQNGDIAIWKTVTHFKIMTKKISCSSIKSFHCFPAKHDDSITDAVITFSYLNRTIVALVDILKEKFRKYDLKLKGNEVFIGVSPRRFFAVADKKRIHFVSIDNKEKSNTVSLRGKRSHQKHLTCLECHSEEEIVITGDSEGKVTLWHNIFNVNPAQSVYHWHTLPVNCLAFSATGSYFYSGGEENVLVRWDWENTQDKKFLPRMSGNIKQISLSPHSQFIGVSTSDNAVRIIDAAFNDVSLIQELVVGDNYECGIALDPRTKALVMNGSLGQIQFYQANTSTLLYSMEVVGQNKLTNERNCLVENTRVTKFAISKSGLWLVTVEERRNSQFVDHEMRLKFWSFDVSSQKFELNTSIEKPHEDSITSVAFQTSKSDDNLRCATVGKDKKFKVWHRTVIQQTNIDRTIWNCLSVGFYRNLPCKGLSFSSDGSLMGIGFGCLVTTWTPDSCDLKCSLVYPGHKTNIEELQFGTHNQCHLVVAATKERLSVWNLLTLTMIWTVPLEVEFLLADKMSIYMAVITKNSEIFFFSPNSPNPVYSSVEIIASHKVMAAAFIPGRLCQDLKSEWYERVEFYLIDSNKELFSIGVKHSEEYPTEYLEENIDGTSLSLYSKMMPYQKISNVVTENRKHLFEKESSHKNIQKYLDAPVHTMLPIRLNCRDLIKSLIIQKNSKDFLESI</sequence>
<dbReference type="SMART" id="SM00320">
    <property type="entry name" value="WD40"/>
    <property type="match status" value="6"/>
</dbReference>
<dbReference type="Gene3D" id="2.130.10.10">
    <property type="entry name" value="YVTN repeat-like/Quinoprotein amine dehydrogenase"/>
    <property type="match status" value="2"/>
</dbReference>
<keyword evidence="4 8" id="KW-0853">WD repeat</keyword>
<proteinExistence type="predicted"/>
<evidence type="ECO:0000256" key="8">
    <source>
        <dbReference type="PROSITE-ProRule" id="PRU00221"/>
    </source>
</evidence>
<keyword evidence="6" id="KW-0804">Transcription</keyword>
<dbReference type="SUPFAM" id="SSF50978">
    <property type="entry name" value="WD40 repeat-like"/>
    <property type="match status" value="3"/>
</dbReference>
<dbReference type="InterPro" id="IPR001680">
    <property type="entry name" value="WD40_rpt"/>
</dbReference>
<evidence type="ECO:0000256" key="4">
    <source>
        <dbReference type="ARBA" id="ARBA00022574"/>
    </source>
</evidence>
<feature type="repeat" description="WD" evidence="8">
    <location>
        <begin position="235"/>
        <end position="276"/>
    </location>
</feature>
<evidence type="ECO:0000313" key="10">
    <source>
        <dbReference type="EMBL" id="KAK9875158.1"/>
    </source>
</evidence>
<name>A0AAW1U2G4_9CUCU</name>
<evidence type="ECO:0000259" key="9">
    <source>
        <dbReference type="Pfam" id="PF23769"/>
    </source>
</evidence>
<comment type="subcellular location">
    <subcellularLocation>
        <location evidence="1">Nucleus</location>
        <location evidence="1">Nucleolus</location>
    </subcellularLocation>
</comment>
<dbReference type="GO" id="GO:0032040">
    <property type="term" value="C:small-subunit processome"/>
    <property type="evidence" value="ECO:0007669"/>
    <property type="project" value="InterPro"/>
</dbReference>
<dbReference type="Pfam" id="PF23769">
    <property type="entry name" value="Beta-prop_WDR75_2nd"/>
    <property type="match status" value="1"/>
</dbReference>
<dbReference type="GO" id="GO:0003723">
    <property type="term" value="F:RNA binding"/>
    <property type="evidence" value="ECO:0007669"/>
    <property type="project" value="InterPro"/>
</dbReference>
<protein>
    <recommendedName>
        <fullName evidence="9">WD repeat-containing protein 75 second beta-propeller domain-containing protein</fullName>
    </recommendedName>
</protein>
<keyword evidence="5" id="KW-0677">Repeat</keyword>
<dbReference type="InterPro" id="IPR015943">
    <property type="entry name" value="WD40/YVTN_repeat-like_dom_sf"/>
</dbReference>
<evidence type="ECO:0000256" key="2">
    <source>
        <dbReference type="ARBA" id="ARBA00022517"/>
    </source>
</evidence>
<dbReference type="PROSITE" id="PS50082">
    <property type="entry name" value="WD_REPEATS_2"/>
    <property type="match status" value="1"/>
</dbReference>
<feature type="domain" description="WD repeat-containing protein 75 second beta-propeller" evidence="9">
    <location>
        <begin position="332"/>
        <end position="652"/>
    </location>
</feature>
<accession>A0AAW1U2G4</accession>
<organism evidence="10 11">
    <name type="scientific">Henosepilachna vigintioctopunctata</name>
    <dbReference type="NCBI Taxonomy" id="420089"/>
    <lineage>
        <taxon>Eukaryota</taxon>
        <taxon>Metazoa</taxon>
        <taxon>Ecdysozoa</taxon>
        <taxon>Arthropoda</taxon>
        <taxon>Hexapoda</taxon>
        <taxon>Insecta</taxon>
        <taxon>Pterygota</taxon>
        <taxon>Neoptera</taxon>
        <taxon>Endopterygota</taxon>
        <taxon>Coleoptera</taxon>
        <taxon>Polyphaga</taxon>
        <taxon>Cucujiformia</taxon>
        <taxon>Coccinelloidea</taxon>
        <taxon>Coccinellidae</taxon>
        <taxon>Epilachninae</taxon>
        <taxon>Epilachnini</taxon>
        <taxon>Henosepilachna</taxon>
    </lineage>
</organism>
<keyword evidence="3" id="KW-0698">rRNA processing</keyword>
<reference evidence="10 11" key="1">
    <citation type="submission" date="2023-03" db="EMBL/GenBank/DDBJ databases">
        <title>Genome insight into feeding habits of ladybird beetles.</title>
        <authorList>
            <person name="Li H.-S."/>
            <person name="Huang Y.-H."/>
            <person name="Pang H."/>
        </authorList>
    </citation>
    <scope>NUCLEOTIDE SEQUENCE [LARGE SCALE GENOMIC DNA]</scope>
    <source>
        <strain evidence="10">SYSU_2023b</strain>
        <tissue evidence="10">Whole body</tissue>
    </source>
</reference>
<dbReference type="AlphaFoldDB" id="A0AAW1U2G4"/>
<dbReference type="EMBL" id="JARQZJ010000032">
    <property type="protein sequence ID" value="KAK9875158.1"/>
    <property type="molecule type" value="Genomic_DNA"/>
</dbReference>
<keyword evidence="2" id="KW-0690">Ribosome biogenesis</keyword>
<dbReference type="PANTHER" id="PTHR44215:SF1">
    <property type="entry name" value="WD REPEAT-CONTAINING PROTEIN 75"/>
    <property type="match status" value="1"/>
</dbReference>
<evidence type="ECO:0000256" key="6">
    <source>
        <dbReference type="ARBA" id="ARBA00023163"/>
    </source>
</evidence>
<evidence type="ECO:0000256" key="5">
    <source>
        <dbReference type="ARBA" id="ARBA00022737"/>
    </source>
</evidence>
<keyword evidence="11" id="KW-1185">Reference proteome</keyword>
<dbReference type="GO" id="GO:0045943">
    <property type="term" value="P:positive regulation of transcription by RNA polymerase I"/>
    <property type="evidence" value="ECO:0007669"/>
    <property type="project" value="InterPro"/>
</dbReference>
<evidence type="ECO:0000256" key="3">
    <source>
        <dbReference type="ARBA" id="ARBA00022552"/>
    </source>
</evidence>
<dbReference type="InterPro" id="IPR053826">
    <property type="entry name" value="WDR75"/>
</dbReference>
<dbReference type="PANTHER" id="PTHR44215">
    <property type="entry name" value="WD REPEAT-CONTAINING PROTEIN 75"/>
    <property type="match status" value="1"/>
</dbReference>
<dbReference type="InterPro" id="IPR036322">
    <property type="entry name" value="WD40_repeat_dom_sf"/>
</dbReference>
<evidence type="ECO:0000256" key="7">
    <source>
        <dbReference type="ARBA" id="ARBA00023242"/>
    </source>
</evidence>
<comment type="caution">
    <text evidence="10">The sequence shown here is derived from an EMBL/GenBank/DDBJ whole genome shotgun (WGS) entry which is preliminary data.</text>
</comment>
<dbReference type="Pfam" id="PF23869">
    <property type="entry name" value="Beta-prop_WDR75_1st"/>
    <property type="match status" value="1"/>
</dbReference>
<keyword evidence="7" id="KW-0539">Nucleus</keyword>
<dbReference type="GO" id="GO:0006364">
    <property type="term" value="P:rRNA processing"/>
    <property type="evidence" value="ECO:0007669"/>
    <property type="project" value="UniProtKB-KW"/>
</dbReference>
<dbReference type="Proteomes" id="UP001431783">
    <property type="component" value="Unassembled WGS sequence"/>
</dbReference>